<feature type="binding site" evidence="4">
    <location>
        <position position="141"/>
    </location>
    <ligand>
        <name>substrate</name>
    </ligand>
</feature>
<feature type="binding site" evidence="4">
    <location>
        <position position="213"/>
    </location>
    <ligand>
        <name>substrate</name>
    </ligand>
</feature>
<evidence type="ECO:0000256" key="2">
    <source>
        <dbReference type="ARBA" id="ARBA00038358"/>
    </source>
</evidence>
<dbReference type="PANTHER" id="PTHR36845">
    <property type="entry name" value="HYDROLASE, PUTATIVE (AFU_ORTHOLOGUE AFUA_7G05090)-RELATED"/>
    <property type="match status" value="1"/>
</dbReference>
<dbReference type="PANTHER" id="PTHR36845:SF1">
    <property type="entry name" value="HYDROLASE, PUTATIVE (AFU_ORTHOLOGUE AFUA_7G05090)-RELATED"/>
    <property type="match status" value="1"/>
</dbReference>
<sequence>MIWDKIVDKVSRTSTRIGATFPYVSVNGQYDAHPPHWWTAGFWPGLLWLIYRDTKDERLKDIAVSCEEQMDVPLLAYDELHHDVGFMWSLTAVAQHKLLGTEVSRRRGLIAASHLMGRFNAAGRFIRAWNEPDEPGWAIIDCMMNLPLLYWASATTADPRFRHVAKAHADTALREFLRPDGSAYHIVCFDPETGERVGARGGQGFAPESAWARGTAWALYGMALSCRYLRDDAYLQAAKRSAHFFLAHLPEDGVPYWDFRAPLVDDMGYDSTSSAIAASGLLEISALVPEAEQQFYYNAAVKILKALDDHYSAWDEEEEGLLLKGTANFPRKSCVNVPHIYGDYFFAEAVAKWRGQSELFW</sequence>
<feature type="binding site" evidence="4">
    <location>
        <position position="83"/>
    </location>
    <ligand>
        <name>substrate</name>
    </ligand>
</feature>
<dbReference type="Proteomes" id="UP000250369">
    <property type="component" value="Unassembled WGS sequence"/>
</dbReference>
<dbReference type="InterPro" id="IPR010905">
    <property type="entry name" value="Glyco_hydro_88"/>
</dbReference>
<reference evidence="5 6" key="1">
    <citation type="journal article" date="2009" name="Int. J. Syst. Evol. Microbiol.">
        <title>Paenibacillus contaminans sp. nov., isolated from a contaminated laboratory plate.</title>
        <authorList>
            <person name="Chou J.H."/>
            <person name="Lee J.H."/>
            <person name="Lin M.C."/>
            <person name="Chang P.S."/>
            <person name="Arun A.B."/>
            <person name="Young C.C."/>
            <person name="Chen W.M."/>
        </authorList>
    </citation>
    <scope>NUCLEOTIDE SEQUENCE [LARGE SCALE GENOMIC DNA]</scope>
    <source>
        <strain evidence="5 6">CKOBP-6</strain>
    </source>
</reference>
<dbReference type="Gene3D" id="1.50.10.10">
    <property type="match status" value="1"/>
</dbReference>
<evidence type="ECO:0000256" key="3">
    <source>
        <dbReference type="PIRSR" id="PIRSR610905-1"/>
    </source>
</evidence>
<dbReference type="OrthoDB" id="428577at2"/>
<dbReference type="GO" id="GO:0052757">
    <property type="term" value="F:chondroitin hydrolase activity"/>
    <property type="evidence" value="ECO:0007669"/>
    <property type="project" value="TreeGrafter"/>
</dbReference>
<name>A0A329MQQ4_9BACL</name>
<dbReference type="InterPro" id="IPR012341">
    <property type="entry name" value="6hp_glycosidase-like_sf"/>
</dbReference>
<dbReference type="SUPFAM" id="SSF48208">
    <property type="entry name" value="Six-hairpin glycosidases"/>
    <property type="match status" value="1"/>
</dbReference>
<evidence type="ECO:0000313" key="6">
    <source>
        <dbReference type="Proteomes" id="UP000250369"/>
    </source>
</evidence>
<proteinExistence type="inferred from homology"/>
<gene>
    <name evidence="5" type="ORF">DQG23_16600</name>
</gene>
<organism evidence="5 6">
    <name type="scientific">Paenibacillus contaminans</name>
    <dbReference type="NCBI Taxonomy" id="450362"/>
    <lineage>
        <taxon>Bacteria</taxon>
        <taxon>Bacillati</taxon>
        <taxon>Bacillota</taxon>
        <taxon>Bacilli</taxon>
        <taxon>Bacillales</taxon>
        <taxon>Paenibacillaceae</taxon>
        <taxon>Paenibacillus</taxon>
    </lineage>
</organism>
<evidence type="ECO:0000313" key="5">
    <source>
        <dbReference type="EMBL" id="RAV20267.1"/>
    </source>
</evidence>
<evidence type="ECO:0000256" key="4">
    <source>
        <dbReference type="PIRSR" id="PIRSR610905-2"/>
    </source>
</evidence>
<dbReference type="GO" id="GO:0000272">
    <property type="term" value="P:polysaccharide catabolic process"/>
    <property type="evidence" value="ECO:0007669"/>
    <property type="project" value="TreeGrafter"/>
</dbReference>
<comment type="similarity">
    <text evidence="2">Belongs to the glycosyl hydrolase 88 family.</text>
</comment>
<protein>
    <submittedName>
        <fullName evidence="5">Glycosyl hydrolase</fullName>
    </submittedName>
</protein>
<evidence type="ECO:0000256" key="1">
    <source>
        <dbReference type="ARBA" id="ARBA00022801"/>
    </source>
</evidence>
<feature type="binding site" evidence="4">
    <location>
        <position position="217"/>
    </location>
    <ligand>
        <name>substrate</name>
    </ligand>
</feature>
<feature type="active site" description="Nucleophile" evidence="3">
    <location>
        <position position="83"/>
    </location>
</feature>
<dbReference type="AlphaFoldDB" id="A0A329MQQ4"/>
<dbReference type="InterPro" id="IPR008928">
    <property type="entry name" value="6-hairpin_glycosidase_sf"/>
</dbReference>
<keyword evidence="6" id="KW-1185">Reference proteome</keyword>
<feature type="active site" description="Proton donor" evidence="3">
    <location>
        <position position="141"/>
    </location>
</feature>
<keyword evidence="1 5" id="KW-0378">Hydrolase</keyword>
<dbReference type="EMBL" id="QMFB01000009">
    <property type="protein sequence ID" value="RAV20267.1"/>
    <property type="molecule type" value="Genomic_DNA"/>
</dbReference>
<accession>A0A329MQQ4</accession>
<dbReference type="Pfam" id="PF07470">
    <property type="entry name" value="Glyco_hydro_88"/>
    <property type="match status" value="1"/>
</dbReference>
<comment type="caution">
    <text evidence="5">The sequence shown here is derived from an EMBL/GenBank/DDBJ whole genome shotgun (WGS) entry which is preliminary data.</text>
</comment>
<dbReference type="InterPro" id="IPR052369">
    <property type="entry name" value="UG_Glycosaminoglycan_Hydrolase"/>
</dbReference>